<dbReference type="GO" id="GO:0016787">
    <property type="term" value="F:hydrolase activity"/>
    <property type="evidence" value="ECO:0007669"/>
    <property type="project" value="InterPro"/>
</dbReference>
<gene>
    <name evidence="1" type="ordered locus">MLP_19580</name>
</gene>
<dbReference type="Gene3D" id="1.10.150.240">
    <property type="entry name" value="Putative phosphatase, domain 2"/>
    <property type="match status" value="1"/>
</dbReference>
<dbReference type="STRING" id="1032480.MLP_19580"/>
<name>F5XTA0_MICPN</name>
<dbReference type="SUPFAM" id="SSF56784">
    <property type="entry name" value="HAD-like"/>
    <property type="match status" value="1"/>
</dbReference>
<evidence type="ECO:0000313" key="1">
    <source>
        <dbReference type="EMBL" id="BAK34972.1"/>
    </source>
</evidence>
<dbReference type="OrthoDB" id="9793014at2"/>
<dbReference type="PANTHER" id="PTHR42896:SF2">
    <property type="entry name" value="CBBY-LIKE PROTEIN"/>
    <property type="match status" value="1"/>
</dbReference>
<dbReference type="AlphaFoldDB" id="F5XTA0"/>
<dbReference type="InterPro" id="IPR006439">
    <property type="entry name" value="HAD-SF_hydro_IA"/>
</dbReference>
<dbReference type="Proteomes" id="UP000007947">
    <property type="component" value="Chromosome"/>
</dbReference>
<dbReference type="PANTHER" id="PTHR42896">
    <property type="entry name" value="XYLULOSE-1,5-BISPHOSPHATE (XUBP) PHOSPHATASE"/>
    <property type="match status" value="1"/>
</dbReference>
<dbReference type="SFLD" id="SFLDG01129">
    <property type="entry name" value="C1.5:_HAD__Beta-PGM__Phosphata"/>
    <property type="match status" value="1"/>
</dbReference>
<dbReference type="KEGG" id="mph:MLP_19580"/>
<organism evidence="1 2">
    <name type="scientific">Microlunatus phosphovorus (strain ATCC 700054 / DSM 10555 / JCM 9379 / NBRC 101784 / NCIMB 13414 / VKM Ac-1990 / NM-1)</name>
    <dbReference type="NCBI Taxonomy" id="1032480"/>
    <lineage>
        <taxon>Bacteria</taxon>
        <taxon>Bacillati</taxon>
        <taxon>Actinomycetota</taxon>
        <taxon>Actinomycetes</taxon>
        <taxon>Propionibacteriales</taxon>
        <taxon>Propionibacteriaceae</taxon>
        <taxon>Microlunatus</taxon>
    </lineage>
</organism>
<protein>
    <submittedName>
        <fullName evidence="1">Putative phosphatase</fullName>
    </submittedName>
</protein>
<accession>F5XTA0</accession>
<keyword evidence="2" id="KW-1185">Reference proteome</keyword>
<dbReference type="InterPro" id="IPR036412">
    <property type="entry name" value="HAD-like_sf"/>
</dbReference>
<dbReference type="Pfam" id="PF00702">
    <property type="entry name" value="Hydrolase"/>
    <property type="match status" value="1"/>
</dbReference>
<dbReference type="eggNOG" id="COG0637">
    <property type="taxonomic scope" value="Bacteria"/>
</dbReference>
<dbReference type="SFLD" id="SFLDS00003">
    <property type="entry name" value="Haloacid_Dehalogenase"/>
    <property type="match status" value="1"/>
</dbReference>
<dbReference type="EMBL" id="AP012204">
    <property type="protein sequence ID" value="BAK34972.1"/>
    <property type="molecule type" value="Genomic_DNA"/>
</dbReference>
<dbReference type="HOGENOM" id="CLU_045011_0_2_11"/>
<reference evidence="1 2" key="1">
    <citation type="submission" date="2011-05" db="EMBL/GenBank/DDBJ databases">
        <title>Whole genome sequence of Microlunatus phosphovorus NM-1.</title>
        <authorList>
            <person name="Hosoyama A."/>
            <person name="Sasaki K."/>
            <person name="Harada T."/>
            <person name="Igarashi R."/>
            <person name="Kawakoshi A."/>
            <person name="Sasagawa M."/>
            <person name="Fukada J."/>
            <person name="Nakamura S."/>
            <person name="Katano Y."/>
            <person name="Hanada S."/>
            <person name="Kamagata Y."/>
            <person name="Nakamura N."/>
            <person name="Yamazaki S."/>
            <person name="Fujita N."/>
        </authorList>
    </citation>
    <scope>NUCLEOTIDE SEQUENCE [LARGE SCALE GENOMIC DNA]</scope>
    <source>
        <strain evidence="2">ATCC 700054 / DSM 10555 / JCM 9379 / NBRC 101784 / NCIMB 13414 / VKM Ac-1990 / NM-1</strain>
    </source>
</reference>
<dbReference type="InterPro" id="IPR023214">
    <property type="entry name" value="HAD_sf"/>
</dbReference>
<sequence length="254" mass="27930">MNRLRAVVFDVDGTLVDSERDGHRVAFNAAFEEFGLPDHWDVETYGRLIRIAGGAQRLTAWFEANGRTHEESVALARRVHRRKTEIMRELVQTPISVELPAPGEACSTELRSEHGQIGPRPGVIALLDRLTAAGVPMHVATTGTRAWVAPLLDRVFGDRFDIVITGSEVTDLKPDPTVYREVIRRIGDSDGVVVVEDSGNGVRAAVGAGLPVLVTANPYTRDDDFTGATLVTDGFDDPRLVEWFDHRLGNRLGR</sequence>
<dbReference type="RefSeq" id="WP_013862846.1">
    <property type="nucleotide sequence ID" value="NC_015635.1"/>
</dbReference>
<dbReference type="InterPro" id="IPR023198">
    <property type="entry name" value="PGP-like_dom2"/>
</dbReference>
<dbReference type="PRINTS" id="PR00413">
    <property type="entry name" value="HADHALOGNASE"/>
</dbReference>
<dbReference type="InterPro" id="IPR044999">
    <property type="entry name" value="CbbY-like"/>
</dbReference>
<dbReference type="Gene3D" id="3.40.50.1000">
    <property type="entry name" value="HAD superfamily/HAD-like"/>
    <property type="match status" value="1"/>
</dbReference>
<dbReference type="NCBIfam" id="TIGR01509">
    <property type="entry name" value="HAD-SF-IA-v3"/>
    <property type="match status" value="1"/>
</dbReference>
<evidence type="ECO:0000313" key="2">
    <source>
        <dbReference type="Proteomes" id="UP000007947"/>
    </source>
</evidence>
<proteinExistence type="predicted"/>